<dbReference type="SUPFAM" id="SSF55729">
    <property type="entry name" value="Acyl-CoA N-acyltransferases (Nat)"/>
    <property type="match status" value="1"/>
</dbReference>
<dbReference type="InterPro" id="IPR042573">
    <property type="entry name" value="GNAT_acetyltra_N"/>
</dbReference>
<dbReference type="AlphaFoldDB" id="A0A2G6KJT3"/>
<dbReference type="Proteomes" id="UP000230821">
    <property type="component" value="Unassembled WGS sequence"/>
</dbReference>
<evidence type="ECO:0000313" key="2">
    <source>
        <dbReference type="EMBL" id="PIE35904.1"/>
    </source>
</evidence>
<dbReference type="Gene3D" id="3.40.630.110">
    <property type="entry name" value="GNAT acetyltransferase-like"/>
    <property type="match status" value="1"/>
</dbReference>
<feature type="domain" description="N-acetyltransferase" evidence="1">
    <location>
        <begin position="142"/>
        <end position="287"/>
    </location>
</feature>
<dbReference type="EMBL" id="PDSK01000030">
    <property type="protein sequence ID" value="PIE35904.1"/>
    <property type="molecule type" value="Genomic_DNA"/>
</dbReference>
<dbReference type="PANTHER" id="PTHR31143">
    <property type="match status" value="1"/>
</dbReference>
<dbReference type="InterPro" id="IPR016181">
    <property type="entry name" value="Acyl_CoA_acyltransferase"/>
</dbReference>
<dbReference type="PANTHER" id="PTHR31143:SF2">
    <property type="entry name" value="FR47-LIKE DOMAIN-CONTAINING PROTEIN-RELATED"/>
    <property type="match status" value="1"/>
</dbReference>
<dbReference type="Pfam" id="PF12746">
    <property type="entry name" value="GNAT_acetyltran"/>
    <property type="match status" value="1"/>
</dbReference>
<dbReference type="PROSITE" id="PS51186">
    <property type="entry name" value="GNAT"/>
    <property type="match status" value="1"/>
</dbReference>
<protein>
    <recommendedName>
        <fullName evidence="1">N-acetyltransferase domain-containing protein</fullName>
    </recommendedName>
</protein>
<comment type="caution">
    <text evidence="2">The sequence shown here is derived from an EMBL/GenBank/DDBJ whole genome shotgun (WGS) entry which is preliminary data.</text>
</comment>
<evidence type="ECO:0000313" key="3">
    <source>
        <dbReference type="Proteomes" id="UP000230821"/>
    </source>
</evidence>
<accession>A0A2G6KJT3</accession>
<dbReference type="InterPro" id="IPR027365">
    <property type="entry name" value="GNAT_acetyltra_YdfB-like"/>
</dbReference>
<dbReference type="GO" id="GO:0016747">
    <property type="term" value="F:acyltransferase activity, transferring groups other than amino-acyl groups"/>
    <property type="evidence" value="ECO:0007669"/>
    <property type="project" value="InterPro"/>
</dbReference>
<dbReference type="Gene3D" id="3.40.630.30">
    <property type="match status" value="1"/>
</dbReference>
<reference evidence="2 3" key="1">
    <citation type="submission" date="2017-10" db="EMBL/GenBank/DDBJ databases">
        <title>Novel microbial diversity and functional potential in the marine mammal oral microbiome.</title>
        <authorList>
            <person name="Dudek N.K."/>
            <person name="Sun C.L."/>
            <person name="Burstein D."/>
            <person name="Kantor R.S."/>
            <person name="Aliaga Goltsman D.S."/>
            <person name="Bik E.M."/>
            <person name="Thomas B.C."/>
            <person name="Banfield J.F."/>
            <person name="Relman D.A."/>
        </authorList>
    </citation>
    <scope>NUCLEOTIDE SEQUENCE [LARGE SCALE GENOMIC DNA]</scope>
    <source>
        <strain evidence="2">DOLJORAL78_47_16</strain>
    </source>
</reference>
<dbReference type="InterPro" id="IPR000182">
    <property type="entry name" value="GNAT_dom"/>
</dbReference>
<organism evidence="2 3">
    <name type="scientific">candidate division KSB3 bacterium</name>
    <dbReference type="NCBI Taxonomy" id="2044937"/>
    <lineage>
        <taxon>Bacteria</taxon>
        <taxon>candidate division KSB3</taxon>
    </lineage>
</organism>
<name>A0A2G6KJT3_9BACT</name>
<proteinExistence type="predicted"/>
<gene>
    <name evidence="2" type="ORF">CSA56_02350</name>
</gene>
<sequence>MSMIYELQQEQYEKVRPLFQTLDYHLTPQAVIDGICPGKIYVNDREVPTSAFAFTAEGYFLVGDSNNDAFNTALRNMLSHISDSGEPAWKHENEIRLEMSSQTWKSLVLKLFSDRAPLIERRRKYLCTELRVDWKEWLPAGYTARPVDRDLLEQSGVKIPERVENSRFQIDEWINVNWGTYENFFQHAFGFCLVHEQQVVSWSVADCISGTRCEIGIYTIPEYRQRGLAAITVAATVDYCFSQAFTSVGWHCLDINIGSWRTAEKVGFVKECDYQFYLYMLDKGKKI</sequence>
<evidence type="ECO:0000259" key="1">
    <source>
        <dbReference type="PROSITE" id="PS51186"/>
    </source>
</evidence>